<evidence type="ECO:0000313" key="2">
    <source>
        <dbReference type="Proteomes" id="UP001601058"/>
    </source>
</evidence>
<keyword evidence="2" id="KW-1185">Reference proteome</keyword>
<proteinExistence type="predicted"/>
<gene>
    <name evidence="1" type="ORF">ACFYKT_21850</name>
</gene>
<dbReference type="EMBL" id="JBIACJ010000023">
    <property type="protein sequence ID" value="MFE8698921.1"/>
    <property type="molecule type" value="Genomic_DNA"/>
</dbReference>
<reference evidence="1 2" key="1">
    <citation type="submission" date="2024-08" db="EMBL/GenBank/DDBJ databases">
        <title>Two novel Cytobacillus novel species.</title>
        <authorList>
            <person name="Liu G."/>
        </authorList>
    </citation>
    <scope>NUCLEOTIDE SEQUENCE [LARGE SCALE GENOMIC DNA]</scope>
    <source>
        <strain evidence="1 2">FJAT-53684</strain>
    </source>
</reference>
<name>A0ABW6K405_9BACI</name>
<dbReference type="Proteomes" id="UP001601058">
    <property type="component" value="Unassembled WGS sequence"/>
</dbReference>
<organism evidence="1 2">
    <name type="scientific">Cytobacillus mangrovibacter</name>
    <dbReference type="NCBI Taxonomy" id="3299024"/>
    <lineage>
        <taxon>Bacteria</taxon>
        <taxon>Bacillati</taxon>
        <taxon>Bacillota</taxon>
        <taxon>Bacilli</taxon>
        <taxon>Bacillales</taxon>
        <taxon>Bacillaceae</taxon>
        <taxon>Cytobacillus</taxon>
    </lineage>
</organism>
<sequence>MFVVYFYENKNLLLSQLLKRVPSVGENVIIKGRKGSISSVKSSDNKNYHVQVLLEKVNKGKTVVDNSKKKKR</sequence>
<comment type="caution">
    <text evidence="1">The sequence shown here is derived from an EMBL/GenBank/DDBJ whole genome shotgun (WGS) entry which is preliminary data.</text>
</comment>
<accession>A0ABW6K405</accession>
<dbReference type="RefSeq" id="WP_389224172.1">
    <property type="nucleotide sequence ID" value="NZ_JBIACJ010000023.1"/>
</dbReference>
<protein>
    <recommendedName>
        <fullName evidence="3">Preprotein translocase subunit SecA</fullName>
    </recommendedName>
</protein>
<evidence type="ECO:0000313" key="1">
    <source>
        <dbReference type="EMBL" id="MFE8698921.1"/>
    </source>
</evidence>
<evidence type="ECO:0008006" key="3">
    <source>
        <dbReference type="Google" id="ProtNLM"/>
    </source>
</evidence>